<name>A0A8S4G4E3_PLUXY</name>
<accession>A0A8S4G4E3</accession>
<gene>
    <name evidence="4" type="ORF">PLXY2_LOCUS12052</name>
</gene>
<feature type="coiled-coil region" evidence="1">
    <location>
        <begin position="115"/>
        <end position="173"/>
    </location>
</feature>
<dbReference type="Proteomes" id="UP000653454">
    <property type="component" value="Unassembled WGS sequence"/>
</dbReference>
<evidence type="ECO:0000313" key="4">
    <source>
        <dbReference type="EMBL" id="CAG9133858.1"/>
    </source>
</evidence>
<evidence type="ECO:0000256" key="2">
    <source>
        <dbReference type="SAM" id="MobiDB-lite"/>
    </source>
</evidence>
<dbReference type="InterPro" id="IPR057251">
    <property type="entry name" value="FP_C"/>
</dbReference>
<evidence type="ECO:0000256" key="1">
    <source>
        <dbReference type="SAM" id="Coils"/>
    </source>
</evidence>
<organism evidence="4 5">
    <name type="scientific">Plutella xylostella</name>
    <name type="common">Diamondback moth</name>
    <name type="synonym">Plutella maculipennis</name>
    <dbReference type="NCBI Taxonomy" id="51655"/>
    <lineage>
        <taxon>Eukaryota</taxon>
        <taxon>Metazoa</taxon>
        <taxon>Ecdysozoa</taxon>
        <taxon>Arthropoda</taxon>
        <taxon>Hexapoda</taxon>
        <taxon>Insecta</taxon>
        <taxon>Pterygota</taxon>
        <taxon>Neoptera</taxon>
        <taxon>Endopterygota</taxon>
        <taxon>Lepidoptera</taxon>
        <taxon>Glossata</taxon>
        <taxon>Ditrysia</taxon>
        <taxon>Yponomeutoidea</taxon>
        <taxon>Plutellidae</taxon>
        <taxon>Plutella</taxon>
    </lineage>
</organism>
<feature type="compositionally biased region" description="Polar residues" evidence="2">
    <location>
        <begin position="1"/>
        <end position="22"/>
    </location>
</feature>
<dbReference type="Pfam" id="PF25298">
    <property type="entry name" value="Baculo_FP_2nd"/>
    <property type="match status" value="1"/>
</dbReference>
<keyword evidence="5" id="KW-1185">Reference proteome</keyword>
<evidence type="ECO:0000313" key="5">
    <source>
        <dbReference type="Proteomes" id="UP000653454"/>
    </source>
</evidence>
<reference evidence="4" key="1">
    <citation type="submission" date="2020-11" db="EMBL/GenBank/DDBJ databases">
        <authorList>
            <person name="Whiteford S."/>
        </authorList>
    </citation>
    <scope>NUCLEOTIDE SEQUENCE</scope>
</reference>
<dbReference type="EMBL" id="CAJHNJ030000068">
    <property type="protein sequence ID" value="CAG9133858.1"/>
    <property type="molecule type" value="Genomic_DNA"/>
</dbReference>
<evidence type="ECO:0000259" key="3">
    <source>
        <dbReference type="Pfam" id="PF25298"/>
    </source>
</evidence>
<sequence length="333" mass="38412">MIRSPSKQFGSNPELTTPSSQMEEAGSVTLRKRKRDDDFSECFKEFSAEIMATLAAWKTGFDKDLSKINNNLNNIIKNDMIKLTESSSEMKAELIKIRQEYSEVKESVYAMGQKMNNLKNEVTSLQESTQFISNQYDDLKKSNDLLIEDNRKINRLESELIEVQKHNKWLKQEMNSNDQRDRLLNLEIVGIPEVKDEYLPDTLIKIAKAVDIDMSLNDITHINRVTPRVKLQGRPRVIVARISTRQLKDNLISASKKTRLTTGALGLLGDPKPIYINEQLTIYNKQLLKMCKEAAKIKQYQFVWTKNGRISVRKNDTSPQIRILSEEDLKKMI</sequence>
<dbReference type="AlphaFoldDB" id="A0A8S4G4E3"/>
<feature type="region of interest" description="Disordered" evidence="2">
    <location>
        <begin position="1"/>
        <end position="31"/>
    </location>
</feature>
<proteinExistence type="predicted"/>
<protein>
    <submittedName>
        <fullName evidence="4">(diamondback moth) hypothetical protein</fullName>
    </submittedName>
</protein>
<feature type="domain" description="FP protein C-terminal" evidence="3">
    <location>
        <begin position="281"/>
        <end position="332"/>
    </location>
</feature>
<keyword evidence="1" id="KW-0175">Coiled coil</keyword>
<comment type="caution">
    <text evidence="4">The sequence shown here is derived from an EMBL/GenBank/DDBJ whole genome shotgun (WGS) entry which is preliminary data.</text>
</comment>